<evidence type="ECO:0000313" key="2">
    <source>
        <dbReference type="Proteomes" id="UP000827092"/>
    </source>
</evidence>
<protein>
    <submittedName>
        <fullName evidence="1">Uncharacterized protein</fullName>
    </submittedName>
</protein>
<proteinExistence type="predicted"/>
<accession>A0AAV6U3A7</accession>
<comment type="caution">
    <text evidence="1">The sequence shown here is derived from an EMBL/GenBank/DDBJ whole genome shotgun (WGS) entry which is preliminary data.</text>
</comment>
<reference evidence="1 2" key="1">
    <citation type="journal article" date="2022" name="Nat. Ecol. Evol.">
        <title>A masculinizing supergene underlies an exaggerated male reproductive morph in a spider.</title>
        <authorList>
            <person name="Hendrickx F."/>
            <person name="De Corte Z."/>
            <person name="Sonet G."/>
            <person name="Van Belleghem S.M."/>
            <person name="Kostlbacher S."/>
            <person name="Vangestel C."/>
        </authorList>
    </citation>
    <scope>NUCLEOTIDE SEQUENCE [LARGE SCALE GENOMIC DNA]</scope>
    <source>
        <strain evidence="1">W744_W776</strain>
    </source>
</reference>
<gene>
    <name evidence="1" type="ORF">JTE90_015054</name>
</gene>
<sequence>MLSTRRSVIVTNPFTNPTDAYMVESIVNFVIGLKGKRKYRKGSCIRERKSRNIADALVHIANGIQDHIRNFVEANRNEYHGFDDEDFNSMVDVLSKGLDLRHYRAISFVVHCCKISLLAAVMYDLDFNKAPVLAQQHILKIVGLYRSRNQFNESRWRYLNSAMFHYIIDNNAFSDRRSPVCPRLQ</sequence>
<dbReference type="Proteomes" id="UP000827092">
    <property type="component" value="Unassembled WGS sequence"/>
</dbReference>
<dbReference type="EMBL" id="JAFNEN010000728">
    <property type="protein sequence ID" value="KAG8177995.1"/>
    <property type="molecule type" value="Genomic_DNA"/>
</dbReference>
<dbReference type="AlphaFoldDB" id="A0AAV6U3A7"/>
<keyword evidence="2" id="KW-1185">Reference proteome</keyword>
<organism evidence="1 2">
    <name type="scientific">Oedothorax gibbosus</name>
    <dbReference type="NCBI Taxonomy" id="931172"/>
    <lineage>
        <taxon>Eukaryota</taxon>
        <taxon>Metazoa</taxon>
        <taxon>Ecdysozoa</taxon>
        <taxon>Arthropoda</taxon>
        <taxon>Chelicerata</taxon>
        <taxon>Arachnida</taxon>
        <taxon>Araneae</taxon>
        <taxon>Araneomorphae</taxon>
        <taxon>Entelegynae</taxon>
        <taxon>Araneoidea</taxon>
        <taxon>Linyphiidae</taxon>
        <taxon>Erigoninae</taxon>
        <taxon>Oedothorax</taxon>
    </lineage>
</organism>
<name>A0AAV6U3A7_9ARAC</name>
<evidence type="ECO:0000313" key="1">
    <source>
        <dbReference type="EMBL" id="KAG8177995.1"/>
    </source>
</evidence>